<dbReference type="AlphaFoldDB" id="A0A5B8UW44"/>
<name>A0A5B8UW44_9SPHI</name>
<dbReference type="PROSITE" id="PS51257">
    <property type="entry name" value="PROKAR_LIPOPROTEIN"/>
    <property type="match status" value="1"/>
</dbReference>
<keyword evidence="2" id="KW-0732">Signal</keyword>
<feature type="compositionally biased region" description="Polar residues" evidence="1">
    <location>
        <begin position="440"/>
        <end position="459"/>
    </location>
</feature>
<organism evidence="3 4">
    <name type="scientific">Mucilaginibacter ginsenosidivorans</name>
    <dbReference type="NCBI Taxonomy" id="398053"/>
    <lineage>
        <taxon>Bacteria</taxon>
        <taxon>Pseudomonadati</taxon>
        <taxon>Bacteroidota</taxon>
        <taxon>Sphingobacteriia</taxon>
        <taxon>Sphingobacteriales</taxon>
        <taxon>Sphingobacteriaceae</taxon>
        <taxon>Mucilaginibacter</taxon>
    </lineage>
</organism>
<feature type="region of interest" description="Disordered" evidence="1">
    <location>
        <begin position="231"/>
        <end position="270"/>
    </location>
</feature>
<sequence length="459" mass="49157">MSRKFTIAAVLLILTSGCNKTSQSPAPDTFQPATGEFSLAQIKTWYAAQESGSNGTQTTQAAGQASHWRMPALDLNHAEKVTRKNTHWWVLALPGRPQFQGFPQGYRKLAFFKDTVTGAIKMNILEIIPDALYIQRKQRAATRDFTGRVFIFDQDYRLQRGLVFQKGTITGKIRPRDTGTTQHQDLQTDATTVIRDCEWHDANYVDGDNGPVIYSELVCDYTIIDDGDTGDTGIGGSTGPDYLGSGGGGGGTAADAPPPSNLPGEDDPKIDPKKYMDCFGTVPDAGAKTTVTVYVQEPWPGTTFNLGPNSVGHTCIGLTKTNGNTSITQTVGYYPDASGFAKMHAPSKVLDNGGDLNYNVSMTYSVSTAQFQQIVNYIANPPATYDLTEFNCTNFVYNACKAGNITLPNPYNTVGPSGPGGSEVAMTPAGLGDSIDALKNNPNVNHTGGTTPNSKGSCN</sequence>
<evidence type="ECO:0000313" key="3">
    <source>
        <dbReference type="EMBL" id="QEC62551.1"/>
    </source>
</evidence>
<dbReference type="OrthoDB" id="743213at2"/>
<reference evidence="3 4" key="1">
    <citation type="journal article" date="2017" name="Curr. Microbiol.">
        <title>Mucilaginibacter ginsenosidivorans sp. nov., Isolated from Soil of Ginseng Field.</title>
        <authorList>
            <person name="Kim M.M."/>
            <person name="Siddiqi M.Z."/>
            <person name="Im W.T."/>
        </authorList>
    </citation>
    <scope>NUCLEOTIDE SEQUENCE [LARGE SCALE GENOMIC DNA]</scope>
    <source>
        <strain evidence="3 4">Gsoil 3017</strain>
    </source>
</reference>
<feature type="signal peptide" evidence="2">
    <location>
        <begin position="1"/>
        <end position="21"/>
    </location>
</feature>
<feature type="chain" id="PRO_5022749673" evidence="2">
    <location>
        <begin position="22"/>
        <end position="459"/>
    </location>
</feature>
<evidence type="ECO:0000256" key="1">
    <source>
        <dbReference type="SAM" id="MobiDB-lite"/>
    </source>
</evidence>
<dbReference type="Proteomes" id="UP000321479">
    <property type="component" value="Chromosome"/>
</dbReference>
<evidence type="ECO:0000313" key="4">
    <source>
        <dbReference type="Proteomes" id="UP000321479"/>
    </source>
</evidence>
<gene>
    <name evidence="3" type="ORF">FRZ54_08090</name>
</gene>
<protein>
    <submittedName>
        <fullName evidence="3">Uncharacterized protein</fullName>
    </submittedName>
</protein>
<accession>A0A5B8UW44</accession>
<feature type="region of interest" description="Disordered" evidence="1">
    <location>
        <begin position="418"/>
        <end position="459"/>
    </location>
</feature>
<feature type="compositionally biased region" description="Gly residues" evidence="1">
    <location>
        <begin position="231"/>
        <end position="252"/>
    </location>
</feature>
<keyword evidence="4" id="KW-1185">Reference proteome</keyword>
<dbReference type="EMBL" id="CP042436">
    <property type="protein sequence ID" value="QEC62551.1"/>
    <property type="molecule type" value="Genomic_DNA"/>
</dbReference>
<dbReference type="KEGG" id="mgin:FRZ54_08090"/>
<dbReference type="RefSeq" id="WP_147031128.1">
    <property type="nucleotide sequence ID" value="NZ_CP042436.1"/>
</dbReference>
<evidence type="ECO:0000256" key="2">
    <source>
        <dbReference type="SAM" id="SignalP"/>
    </source>
</evidence>
<proteinExistence type="predicted"/>